<dbReference type="SUPFAM" id="SSF53167">
    <property type="entry name" value="Purine and uridine phosphorylases"/>
    <property type="match status" value="1"/>
</dbReference>
<dbReference type="Gene3D" id="3.40.50.1580">
    <property type="entry name" value="Nucleoside phosphorylase domain"/>
    <property type="match status" value="1"/>
</dbReference>
<dbReference type="EMBL" id="JACHVB010000020">
    <property type="protein sequence ID" value="MBC2594088.1"/>
    <property type="molecule type" value="Genomic_DNA"/>
</dbReference>
<dbReference type="AlphaFoldDB" id="A0A842HDG1"/>
<comment type="caution">
    <text evidence="1">The sequence shown here is derived from an EMBL/GenBank/DDBJ whole genome shotgun (WGS) entry which is preliminary data.</text>
</comment>
<dbReference type="PIRSF" id="PIRSF013171">
    <property type="entry name" value="Pur_nuclsid_perm"/>
    <property type="match status" value="1"/>
</dbReference>
<dbReference type="Proteomes" id="UP000546464">
    <property type="component" value="Unassembled WGS sequence"/>
</dbReference>
<dbReference type="PANTHER" id="PTHR38643">
    <property type="entry name" value="PURINE NUCLEOSIDE PERMEASE C285.05-RELATED"/>
    <property type="match status" value="1"/>
</dbReference>
<dbReference type="GO" id="GO:0055085">
    <property type="term" value="P:transmembrane transport"/>
    <property type="evidence" value="ECO:0007669"/>
    <property type="project" value="InterPro"/>
</dbReference>
<keyword evidence="2" id="KW-1185">Reference proteome</keyword>
<dbReference type="Pfam" id="PF06516">
    <property type="entry name" value="NUP"/>
    <property type="match status" value="1"/>
</dbReference>
<evidence type="ECO:0000313" key="2">
    <source>
        <dbReference type="Proteomes" id="UP000546464"/>
    </source>
</evidence>
<organism evidence="1 2">
    <name type="scientific">Ruficoccus amylovorans</name>
    <dbReference type="NCBI Taxonomy" id="1804625"/>
    <lineage>
        <taxon>Bacteria</taxon>
        <taxon>Pseudomonadati</taxon>
        <taxon>Verrucomicrobiota</taxon>
        <taxon>Opitutia</taxon>
        <taxon>Puniceicoccales</taxon>
        <taxon>Cerasicoccaceae</taxon>
        <taxon>Ruficoccus</taxon>
    </lineage>
</organism>
<dbReference type="InterPro" id="IPR009486">
    <property type="entry name" value="Pur_nuclsid_perm"/>
</dbReference>
<evidence type="ECO:0000313" key="1">
    <source>
        <dbReference type="EMBL" id="MBC2594088.1"/>
    </source>
</evidence>
<dbReference type="GO" id="GO:0003824">
    <property type="term" value="F:catalytic activity"/>
    <property type="evidence" value="ECO:0007669"/>
    <property type="project" value="InterPro"/>
</dbReference>
<proteinExistence type="predicted"/>
<reference evidence="1 2" key="1">
    <citation type="submission" date="2020-07" db="EMBL/GenBank/DDBJ databases">
        <authorList>
            <person name="Feng X."/>
        </authorList>
    </citation>
    <scope>NUCLEOTIDE SEQUENCE [LARGE SCALE GENOMIC DNA]</scope>
    <source>
        <strain evidence="1 2">JCM31066</strain>
    </source>
</reference>
<gene>
    <name evidence="1" type="ORF">H5P28_07410</name>
</gene>
<dbReference type="GO" id="GO:0009116">
    <property type="term" value="P:nucleoside metabolic process"/>
    <property type="evidence" value="ECO:0007669"/>
    <property type="project" value="InterPro"/>
</dbReference>
<dbReference type="InterPro" id="IPR035994">
    <property type="entry name" value="Nucleoside_phosphorylase_sf"/>
</dbReference>
<dbReference type="RefSeq" id="WP_185675070.1">
    <property type="nucleotide sequence ID" value="NZ_JACHVB010000020.1"/>
</dbReference>
<accession>A0A842HDG1</accession>
<sequence length="323" mass="34528">MPVSPKVVLVTMFEPLGRPGEMSLFKERLDLSPVELAGTGLRDVHLGHDGQVLALSTGVGTANTAISLMALGLCPEIDTSESFFLIAGIAGADPTAATLGTPVWADWCVDGDIAFEIDAREIPAGWSTGILPLGAREPFGASNFAQADMGRPYQVFEFNHALVQAAFDLTAGLALDTSPAHAAYLEKFPENSAARQAPGVLRGDCLSAARYFHGERATAWARQWVSHWTGGQGRFVTCGMEDSGTLHALAVLDELGQASRNRALLLRTASNFTQPPPGEPASEHFSDENTFPAFDLALENGTRTACTVIDAILADWPEWNSRF</sequence>
<protein>
    <submittedName>
        <fullName evidence="1">Purine nucleoside permease</fullName>
    </submittedName>
</protein>
<dbReference type="PANTHER" id="PTHR38643:SF1">
    <property type="entry name" value="PURINE NUCLEOSIDE PERMEASE C285.05-RELATED"/>
    <property type="match status" value="1"/>
</dbReference>
<name>A0A842HDG1_9BACT</name>